<accession>A0ABS9CNP2</accession>
<proteinExistence type="predicted"/>
<protein>
    <submittedName>
        <fullName evidence="2">HD domain-containing protein</fullName>
    </submittedName>
</protein>
<dbReference type="InterPro" id="IPR003607">
    <property type="entry name" value="HD/PDEase_dom"/>
</dbReference>
<comment type="caution">
    <text evidence="2">The sequence shown here is derived from an EMBL/GenBank/DDBJ whole genome shotgun (WGS) entry which is preliminary data.</text>
</comment>
<dbReference type="CDD" id="cd00077">
    <property type="entry name" value="HDc"/>
    <property type="match status" value="1"/>
</dbReference>
<gene>
    <name evidence="2" type="ORF">JQM67_05195</name>
</gene>
<dbReference type="EMBL" id="JAFBIT010000001">
    <property type="protein sequence ID" value="MCF2651991.1"/>
    <property type="molecule type" value="Genomic_DNA"/>
</dbReference>
<dbReference type="RefSeq" id="WP_235323015.1">
    <property type="nucleotide sequence ID" value="NZ_JAFBIT010000001.1"/>
</dbReference>
<evidence type="ECO:0000259" key="1">
    <source>
        <dbReference type="Pfam" id="PF01966"/>
    </source>
</evidence>
<dbReference type="Proteomes" id="UP001299220">
    <property type="component" value="Unassembled WGS sequence"/>
</dbReference>
<name>A0ABS9CNP2_9FIRM</name>
<dbReference type="Pfam" id="PF01966">
    <property type="entry name" value="HD"/>
    <property type="match status" value="1"/>
</dbReference>
<evidence type="ECO:0000313" key="3">
    <source>
        <dbReference type="Proteomes" id="UP001299220"/>
    </source>
</evidence>
<dbReference type="InterPro" id="IPR006674">
    <property type="entry name" value="HD_domain"/>
</dbReference>
<dbReference type="SUPFAM" id="SSF109604">
    <property type="entry name" value="HD-domain/PDEase-like"/>
    <property type="match status" value="1"/>
</dbReference>
<dbReference type="Gene3D" id="1.10.3210.10">
    <property type="entry name" value="Hypothetical protein af1432"/>
    <property type="match status" value="1"/>
</dbReference>
<feature type="domain" description="HD" evidence="1">
    <location>
        <begin position="24"/>
        <end position="60"/>
    </location>
</feature>
<keyword evidence="3" id="KW-1185">Reference proteome</keyword>
<evidence type="ECO:0000313" key="2">
    <source>
        <dbReference type="EMBL" id="MCF2651991.1"/>
    </source>
</evidence>
<sequence length="166" mass="18534">MLPDESRLLLNALTYEHGHLRRTQHILNVYALAKLLGEQENLSPPEQLILRAAAILHDIAIKRCKEKYGDGRPEMQRIEAPAMVRSFLTPCGYPESAVPRITELVVLHHCYDRIDGQTFQLLVEADLIAGCFEADIPAARAEAVRPLFKSKTGLALLAAWLPAQNT</sequence>
<reference evidence="2 3" key="1">
    <citation type="submission" date="2020-12" db="EMBL/GenBank/DDBJ databases">
        <title>Whole genome sequences of gut porcine anaerobes.</title>
        <authorList>
            <person name="Kubasova T."/>
            <person name="Jahodarova E."/>
            <person name="Rychlik I."/>
        </authorList>
    </citation>
    <scope>NUCLEOTIDE SEQUENCE [LARGE SCALE GENOMIC DNA]</scope>
    <source>
        <strain evidence="2 3">An867</strain>
    </source>
</reference>
<organism evidence="2 3">
    <name type="scientific">Anaeromassilibacillus senegalensis</name>
    <dbReference type="NCBI Taxonomy" id="1673717"/>
    <lineage>
        <taxon>Bacteria</taxon>
        <taxon>Bacillati</taxon>
        <taxon>Bacillota</taxon>
        <taxon>Clostridia</taxon>
        <taxon>Eubacteriales</taxon>
        <taxon>Acutalibacteraceae</taxon>
        <taxon>Anaeromassilibacillus</taxon>
    </lineage>
</organism>